<accession>A0A933L2P1</accession>
<gene>
    <name evidence="2" type="ORF">HY834_11960</name>
</gene>
<protein>
    <submittedName>
        <fullName evidence="2">SDR family oxidoreductase</fullName>
    </submittedName>
</protein>
<dbReference type="FunFam" id="3.40.50.720:FF:000084">
    <property type="entry name" value="Short-chain dehydrogenase reductase"/>
    <property type="match status" value="1"/>
</dbReference>
<dbReference type="AlphaFoldDB" id="A0A933L2P1"/>
<dbReference type="PANTHER" id="PTHR42879:SF2">
    <property type="entry name" value="3-OXOACYL-[ACYL-CARRIER-PROTEIN] REDUCTASE FABG"/>
    <property type="match status" value="1"/>
</dbReference>
<name>A0A933L2P1_9HYPH</name>
<evidence type="ECO:0000313" key="2">
    <source>
        <dbReference type="EMBL" id="MBI4922456.1"/>
    </source>
</evidence>
<dbReference type="InterPro" id="IPR002347">
    <property type="entry name" value="SDR_fam"/>
</dbReference>
<dbReference type="SUPFAM" id="SSF51735">
    <property type="entry name" value="NAD(P)-binding Rossmann-fold domains"/>
    <property type="match status" value="1"/>
</dbReference>
<dbReference type="PRINTS" id="PR00081">
    <property type="entry name" value="GDHRDH"/>
</dbReference>
<sequence>MTGSLEGKVALVTGAGSGLGRGSAISLAAAGAAVVCNDVAAKGLDETIAAIIGAGGRAVAAIGDVSRSADVKTLVAKAVDSFGGLDIVHANAGVERYESLETMADADIDTLLAVDLKGVLLCFREAIPALRSRGGGALIATSSVQATHSLPGCVVYAAAKARVIAAVRTLALEVGKDNIRVVSVSPGTIDTPMLSRDLADMNVADAEGFLQRVRDANALGRIGTPGEIGDVVVYLAGSSASYITGTDIVVDGGFTAVKRF</sequence>
<dbReference type="InterPro" id="IPR036291">
    <property type="entry name" value="NAD(P)-bd_dom_sf"/>
</dbReference>
<dbReference type="Gene3D" id="3.40.50.720">
    <property type="entry name" value="NAD(P)-binding Rossmann-like Domain"/>
    <property type="match status" value="1"/>
</dbReference>
<dbReference type="EMBL" id="JACRAF010000031">
    <property type="protein sequence ID" value="MBI4922456.1"/>
    <property type="molecule type" value="Genomic_DNA"/>
</dbReference>
<dbReference type="PRINTS" id="PR00080">
    <property type="entry name" value="SDRFAMILY"/>
</dbReference>
<dbReference type="Proteomes" id="UP000782610">
    <property type="component" value="Unassembled WGS sequence"/>
</dbReference>
<comment type="similarity">
    <text evidence="1">Belongs to the short-chain dehydrogenases/reductases (SDR) family.</text>
</comment>
<dbReference type="PANTHER" id="PTHR42879">
    <property type="entry name" value="3-OXOACYL-(ACYL-CARRIER-PROTEIN) REDUCTASE"/>
    <property type="match status" value="1"/>
</dbReference>
<proteinExistence type="inferred from homology"/>
<dbReference type="Pfam" id="PF13561">
    <property type="entry name" value="adh_short_C2"/>
    <property type="match status" value="1"/>
</dbReference>
<reference evidence="2" key="1">
    <citation type="submission" date="2020-07" db="EMBL/GenBank/DDBJ databases">
        <title>Huge and variable diversity of episymbiotic CPR bacteria and DPANN archaea in groundwater ecosystems.</title>
        <authorList>
            <person name="He C.Y."/>
            <person name="Keren R."/>
            <person name="Whittaker M."/>
            <person name="Farag I.F."/>
            <person name="Doudna J."/>
            <person name="Cate J.H.D."/>
            <person name="Banfield J.F."/>
        </authorList>
    </citation>
    <scope>NUCLEOTIDE SEQUENCE</scope>
    <source>
        <strain evidence="2">NC_groundwater_1586_Pr3_B-0.1um_66_15</strain>
    </source>
</reference>
<evidence type="ECO:0000256" key="1">
    <source>
        <dbReference type="ARBA" id="ARBA00006484"/>
    </source>
</evidence>
<organism evidence="2 3">
    <name type="scientific">Devosia nanyangense</name>
    <dbReference type="NCBI Taxonomy" id="1228055"/>
    <lineage>
        <taxon>Bacteria</taxon>
        <taxon>Pseudomonadati</taxon>
        <taxon>Pseudomonadota</taxon>
        <taxon>Alphaproteobacteria</taxon>
        <taxon>Hyphomicrobiales</taxon>
        <taxon>Devosiaceae</taxon>
        <taxon>Devosia</taxon>
    </lineage>
</organism>
<evidence type="ECO:0000313" key="3">
    <source>
        <dbReference type="Proteomes" id="UP000782610"/>
    </source>
</evidence>
<dbReference type="InterPro" id="IPR050259">
    <property type="entry name" value="SDR"/>
</dbReference>
<comment type="caution">
    <text evidence="2">The sequence shown here is derived from an EMBL/GenBank/DDBJ whole genome shotgun (WGS) entry which is preliminary data.</text>
</comment>